<protein>
    <submittedName>
        <fullName evidence="1">Phage minor tail protein L</fullName>
    </submittedName>
</protein>
<sequence length="230" mass="25517">MITADAQQLEPGGRVTLYELDCSSFGADQLFFHAHLQSGPIWWQGQEYGPWPIIATGFERTSEQQPNPRLKVSNINGVIGALCRMFQDLAGAKVIRRQTLVKYLDAANFPEGNPLADPGEHFPDEIWYIERKVGEDDETVEFELTTVADFNGRELPARQCTRICSALLHGGYRGPYCGYTGSAYFDINDQPVDDPARDVCAGLVRSCQLRFGHDKPLPHGGFPAAGLLRT</sequence>
<dbReference type="RefSeq" id="WP_088476216.1">
    <property type="nucleotide sequence ID" value="NZ_NIXP01000104.1"/>
</dbReference>
<dbReference type="Pfam" id="PF05100">
    <property type="entry name" value="Phage_tail_L"/>
    <property type="match status" value="1"/>
</dbReference>
<dbReference type="GO" id="GO:0030430">
    <property type="term" value="C:host cell cytoplasm"/>
    <property type="evidence" value="ECO:0007669"/>
    <property type="project" value="InterPro"/>
</dbReference>
<comment type="caution">
    <text evidence="1">The sequence shown here is derived from an EMBL/GenBank/DDBJ whole genome shotgun (WGS) entry which is preliminary data.</text>
</comment>
<gene>
    <name evidence="1" type="ORF">CEE55_15560</name>
</gene>
<dbReference type="NCBIfam" id="TIGR01600">
    <property type="entry name" value="phage_tail_L"/>
    <property type="match status" value="1"/>
</dbReference>
<organism evidence="1 2">
    <name type="scientific">Stenotrophomonas pavanii</name>
    <dbReference type="NCBI Taxonomy" id="487698"/>
    <lineage>
        <taxon>Bacteria</taxon>
        <taxon>Pseudomonadati</taxon>
        <taxon>Pseudomonadota</taxon>
        <taxon>Gammaproteobacteria</taxon>
        <taxon>Lysobacterales</taxon>
        <taxon>Lysobacteraceae</taxon>
        <taxon>Stenotrophomonas</taxon>
    </lineage>
</organism>
<dbReference type="Proteomes" id="UP000197904">
    <property type="component" value="Unassembled WGS sequence"/>
</dbReference>
<accession>A0A246KW08</accession>
<reference evidence="1 2" key="1">
    <citation type="submission" date="2017-06" db="EMBL/GenBank/DDBJ databases">
        <authorList>
            <person name="Kim H.J."/>
            <person name="Triplett B.A."/>
        </authorList>
    </citation>
    <scope>NUCLEOTIDE SEQUENCE [LARGE SCALE GENOMIC DNA]</scope>
    <source>
        <strain evidence="1 2">S18795</strain>
    </source>
</reference>
<dbReference type="InterPro" id="IPR006487">
    <property type="entry name" value="Phage_lambda_L"/>
</dbReference>
<name>A0A246KW08_9GAMM</name>
<dbReference type="GO" id="GO:0051536">
    <property type="term" value="F:iron-sulfur cluster binding"/>
    <property type="evidence" value="ECO:0007669"/>
    <property type="project" value="InterPro"/>
</dbReference>
<dbReference type="EMBL" id="NIXP01000104">
    <property type="protein sequence ID" value="OWR31009.1"/>
    <property type="molecule type" value="Genomic_DNA"/>
</dbReference>
<proteinExistence type="predicted"/>
<evidence type="ECO:0000313" key="1">
    <source>
        <dbReference type="EMBL" id="OWR31009.1"/>
    </source>
</evidence>
<dbReference type="GO" id="GO:0046718">
    <property type="term" value="P:symbiont entry into host cell"/>
    <property type="evidence" value="ECO:0007669"/>
    <property type="project" value="InterPro"/>
</dbReference>
<evidence type="ECO:0000313" key="2">
    <source>
        <dbReference type="Proteomes" id="UP000197904"/>
    </source>
</evidence>
<dbReference type="AlphaFoldDB" id="A0A246KW08"/>